<dbReference type="RefSeq" id="WP_338749254.1">
    <property type="nucleotide sequence ID" value="NZ_CP147404.1"/>
</dbReference>
<dbReference type="EMBL" id="CP147404">
    <property type="protein sequence ID" value="WXB91603.1"/>
    <property type="molecule type" value="Genomic_DNA"/>
</dbReference>
<keyword evidence="1" id="KW-1133">Transmembrane helix</keyword>
<feature type="transmembrane region" description="Helical" evidence="1">
    <location>
        <begin position="57"/>
        <end position="82"/>
    </location>
</feature>
<feature type="transmembrane region" description="Helical" evidence="1">
    <location>
        <begin position="134"/>
        <end position="159"/>
    </location>
</feature>
<evidence type="ECO:0008006" key="4">
    <source>
        <dbReference type="Google" id="ProtNLM"/>
    </source>
</evidence>
<feature type="transmembrane region" description="Helical" evidence="1">
    <location>
        <begin position="21"/>
        <end position="42"/>
    </location>
</feature>
<feature type="transmembrane region" description="Helical" evidence="1">
    <location>
        <begin position="211"/>
        <end position="232"/>
    </location>
</feature>
<keyword evidence="1" id="KW-0472">Membrane</keyword>
<name>A0ABZ2N1L6_9BACI</name>
<proteinExistence type="predicted"/>
<gene>
    <name evidence="2" type="ORF">WDJ61_09965</name>
</gene>
<keyword evidence="1" id="KW-0812">Transmembrane</keyword>
<keyword evidence="3" id="KW-1185">Reference proteome</keyword>
<protein>
    <recommendedName>
        <fullName evidence="4">ABC transporter permease</fullName>
    </recommendedName>
</protein>
<organism evidence="2 3">
    <name type="scientific">Bacillus kandeliae</name>
    <dbReference type="NCBI Taxonomy" id="3129297"/>
    <lineage>
        <taxon>Bacteria</taxon>
        <taxon>Bacillati</taxon>
        <taxon>Bacillota</taxon>
        <taxon>Bacilli</taxon>
        <taxon>Bacillales</taxon>
        <taxon>Bacillaceae</taxon>
        <taxon>Bacillus</taxon>
    </lineage>
</organism>
<evidence type="ECO:0000313" key="2">
    <source>
        <dbReference type="EMBL" id="WXB91603.1"/>
    </source>
</evidence>
<dbReference type="Proteomes" id="UP001387364">
    <property type="component" value="Chromosome"/>
</dbReference>
<evidence type="ECO:0000313" key="3">
    <source>
        <dbReference type="Proteomes" id="UP001387364"/>
    </source>
</evidence>
<feature type="transmembrane region" description="Helical" evidence="1">
    <location>
        <begin position="108"/>
        <end position="128"/>
    </location>
</feature>
<accession>A0ABZ2N1L6</accession>
<sequence length="241" mass="27756">MTAIKSLLRMDAKQMYRDPMFMLIFFAPFLLIIFTRFGIPLINEELQRHLNWELTNFYPLIVSFTMLLIPLMTGVIIGFMMLDERDESIIHYFAVTPLTKTGYFQYRLAIPITLTILFSTCLLLFSSLDTPNMTVILFLVPMLALEAAIITLFQAAFAANKIEGLALSKGIGLTVFAPLIAYFLALPWQLIGSLIPTFWPAKLYLLGTDHFPTFLMLWLIGMVYHGFLFWVLMKRFLNRVD</sequence>
<feature type="transmembrane region" description="Helical" evidence="1">
    <location>
        <begin position="171"/>
        <end position="191"/>
    </location>
</feature>
<evidence type="ECO:0000256" key="1">
    <source>
        <dbReference type="SAM" id="Phobius"/>
    </source>
</evidence>
<reference evidence="2 3" key="1">
    <citation type="submission" date="2024-02" db="EMBL/GenBank/DDBJ databases">
        <title>Seven novel Bacillus-like species.</title>
        <authorList>
            <person name="Liu G."/>
        </authorList>
    </citation>
    <scope>NUCLEOTIDE SEQUENCE [LARGE SCALE GENOMIC DNA]</scope>
    <source>
        <strain evidence="2 3">FJAT-52991</strain>
    </source>
</reference>